<dbReference type="GO" id="GO:0051540">
    <property type="term" value="F:metal cluster binding"/>
    <property type="evidence" value="ECO:0007669"/>
    <property type="project" value="InterPro"/>
</dbReference>
<organism evidence="4 5">
    <name type="scientific">Phormidesmis priestleyi Ana</name>
    <dbReference type="NCBI Taxonomy" id="1666911"/>
    <lineage>
        <taxon>Bacteria</taxon>
        <taxon>Bacillati</taxon>
        <taxon>Cyanobacteriota</taxon>
        <taxon>Cyanophyceae</taxon>
        <taxon>Leptolyngbyales</taxon>
        <taxon>Leptolyngbyaceae</taxon>
        <taxon>Phormidesmis</taxon>
    </lineage>
</organism>
<protein>
    <submittedName>
        <fullName evidence="4">Nitrogen fixation protein NifX</fullName>
    </submittedName>
</protein>
<dbReference type="PANTHER" id="PTHR33937:SF1">
    <property type="entry name" value="IRON-MOLIBDENUM COFACTOR PROCESSING PROTEIN"/>
    <property type="match status" value="1"/>
</dbReference>
<dbReference type="Pfam" id="PF02579">
    <property type="entry name" value="Nitro_FeMo-Co"/>
    <property type="match status" value="1"/>
</dbReference>
<keyword evidence="2" id="KW-0535">Nitrogen fixation</keyword>
<dbReference type="Gene3D" id="3.30.420.130">
    <property type="entry name" value="Dinitrogenase iron-molybdenum cofactor biosynthesis domain"/>
    <property type="match status" value="1"/>
</dbReference>
<accession>A0A0P7YUQ7</accession>
<dbReference type="InterPro" id="IPR034169">
    <property type="entry name" value="NifX-like"/>
</dbReference>
<evidence type="ECO:0000256" key="1">
    <source>
        <dbReference type="ARBA" id="ARBA00010285"/>
    </source>
</evidence>
<dbReference type="STRING" id="1666911.HLUCCA11_15510"/>
<dbReference type="PANTHER" id="PTHR33937">
    <property type="entry name" value="IRON-MOLYBDENUM PROTEIN-RELATED-RELATED"/>
    <property type="match status" value="1"/>
</dbReference>
<name>A0A0P7YUQ7_9CYAN</name>
<proteinExistence type="inferred from homology"/>
<dbReference type="NCBIfam" id="TIGR02663">
    <property type="entry name" value="nifX"/>
    <property type="match status" value="1"/>
</dbReference>
<reference evidence="4 5" key="1">
    <citation type="submission" date="2015-09" db="EMBL/GenBank/DDBJ databases">
        <title>Identification and resolution of microdiversity through metagenomic sequencing of parallel consortia.</title>
        <authorList>
            <person name="Nelson W.C."/>
            <person name="Romine M.F."/>
            <person name="Lindemann S.R."/>
        </authorList>
    </citation>
    <scope>NUCLEOTIDE SEQUENCE [LARGE SCALE GENOMIC DNA]</scope>
    <source>
        <strain evidence="4">Ana</strain>
    </source>
</reference>
<dbReference type="CDD" id="cd00853">
    <property type="entry name" value="NifX"/>
    <property type="match status" value="1"/>
</dbReference>
<gene>
    <name evidence="4" type="primary">nifX</name>
    <name evidence="4" type="ORF">HLUCCA11_15510</name>
</gene>
<dbReference type="Proteomes" id="UP000050465">
    <property type="component" value="Unassembled WGS sequence"/>
</dbReference>
<comment type="similarity">
    <text evidence="1">Belongs to the NifX/NifY family.</text>
</comment>
<dbReference type="InterPro" id="IPR003731">
    <property type="entry name" value="Di-Nase_FeMo-co_biosynth"/>
</dbReference>
<dbReference type="AlphaFoldDB" id="A0A0P7YUQ7"/>
<evidence type="ECO:0000259" key="3">
    <source>
        <dbReference type="Pfam" id="PF02579"/>
    </source>
</evidence>
<sequence length="158" mass="17386">MKIAFTTNNSVHINAHFGSAQQIDVYEVTAEGSRFVEGFSFEGNLNQDGNEDKLEPKIKALKDCTIVYVVAIGGGAAARLIGKNITPIKAPSETAEIQDVLTRFVHTLNHNPPPWLRKALLKSQLSSQSESPFDNPFDNQLTNKFEDASETLVEEVIV</sequence>
<comment type="caution">
    <text evidence="4">The sequence shown here is derived from an EMBL/GenBank/DDBJ whole genome shotgun (WGS) entry which is preliminary data.</text>
</comment>
<dbReference type="InterPro" id="IPR036105">
    <property type="entry name" value="DiNase_FeMo-co_biosyn_sf"/>
</dbReference>
<evidence type="ECO:0000313" key="4">
    <source>
        <dbReference type="EMBL" id="KPQ34325.1"/>
    </source>
</evidence>
<evidence type="ECO:0000313" key="5">
    <source>
        <dbReference type="Proteomes" id="UP000050465"/>
    </source>
</evidence>
<dbReference type="InterPro" id="IPR051840">
    <property type="entry name" value="NifX/NifY_domain"/>
</dbReference>
<evidence type="ECO:0000256" key="2">
    <source>
        <dbReference type="ARBA" id="ARBA00023231"/>
    </source>
</evidence>
<dbReference type="PATRIC" id="fig|1666911.3.peg.391"/>
<dbReference type="EMBL" id="LJZR01000021">
    <property type="protein sequence ID" value="KPQ34325.1"/>
    <property type="molecule type" value="Genomic_DNA"/>
</dbReference>
<dbReference type="InterPro" id="IPR013480">
    <property type="entry name" value="NifX"/>
</dbReference>
<dbReference type="GO" id="GO:0009399">
    <property type="term" value="P:nitrogen fixation"/>
    <property type="evidence" value="ECO:0007669"/>
    <property type="project" value="InterPro"/>
</dbReference>
<feature type="domain" description="Dinitrogenase iron-molybdenum cofactor biosynthesis" evidence="3">
    <location>
        <begin position="12"/>
        <end position="104"/>
    </location>
</feature>
<dbReference type="SUPFAM" id="SSF53146">
    <property type="entry name" value="Nitrogenase accessory factor-like"/>
    <property type="match status" value="1"/>
</dbReference>